<dbReference type="RefSeq" id="WP_208339022.1">
    <property type="nucleotide sequence ID" value="NZ_CAWQFN010000472.1"/>
</dbReference>
<organism evidence="2 3">
    <name type="scientific">Aetokthonos hydrillicola Thurmond2011</name>
    <dbReference type="NCBI Taxonomy" id="2712845"/>
    <lineage>
        <taxon>Bacteria</taxon>
        <taxon>Bacillati</taxon>
        <taxon>Cyanobacteriota</taxon>
        <taxon>Cyanophyceae</taxon>
        <taxon>Nostocales</taxon>
        <taxon>Hapalosiphonaceae</taxon>
        <taxon>Aetokthonos</taxon>
    </lineage>
</organism>
<keyword evidence="3" id="KW-1185">Reference proteome</keyword>
<keyword evidence="1" id="KW-1133">Transmembrane helix</keyword>
<proteinExistence type="predicted"/>
<evidence type="ECO:0000313" key="3">
    <source>
        <dbReference type="Proteomes" id="UP000667802"/>
    </source>
</evidence>
<reference evidence="3" key="1">
    <citation type="journal article" date="2021" name="Science">
        <title>Hunting the eagle killer: A cyanobacterial neurotoxin causes vacuolar myelinopathy.</title>
        <authorList>
            <person name="Breinlinger S."/>
            <person name="Phillips T.J."/>
            <person name="Haram B.N."/>
            <person name="Mares J."/>
            <person name="Martinez Yerena J.A."/>
            <person name="Hrouzek P."/>
            <person name="Sobotka R."/>
            <person name="Henderson W.M."/>
            <person name="Schmieder P."/>
            <person name="Williams S.M."/>
            <person name="Lauderdale J.D."/>
            <person name="Wilde H.D."/>
            <person name="Gerrin W."/>
            <person name="Kust A."/>
            <person name="Washington J.W."/>
            <person name="Wagner C."/>
            <person name="Geier B."/>
            <person name="Liebeke M."/>
            <person name="Enke H."/>
            <person name="Niedermeyer T.H.J."/>
            <person name="Wilde S.B."/>
        </authorList>
    </citation>
    <scope>NUCLEOTIDE SEQUENCE [LARGE SCALE GENOMIC DNA]</scope>
    <source>
        <strain evidence="3">Thurmond2011</strain>
    </source>
</reference>
<comment type="caution">
    <text evidence="2">The sequence shown here is derived from an EMBL/GenBank/DDBJ whole genome shotgun (WGS) entry which is preliminary data.</text>
</comment>
<dbReference type="Proteomes" id="UP000667802">
    <property type="component" value="Unassembled WGS sequence"/>
</dbReference>
<accession>A0AAP5M9S6</accession>
<dbReference type="EMBL" id="JAALHA020000003">
    <property type="protein sequence ID" value="MDR9895008.1"/>
    <property type="molecule type" value="Genomic_DNA"/>
</dbReference>
<evidence type="ECO:0000256" key="1">
    <source>
        <dbReference type="SAM" id="Phobius"/>
    </source>
</evidence>
<gene>
    <name evidence="2" type="ORF">G7B40_010570</name>
</gene>
<sequence>MKKLFAFMTTLIIACFAIVGVTVVIVSWDSWGQMKTSMAIAQTTVACPANSNEKCLDIDVYEALNIMPREDRPLLGPSLGAYYSGSSSPPNPLVIKPGDSVTFFIGPQYFLPASYLDGGSKYVPHVGAGPMWPLHQNDPPIFPEAIFTNNKVTFNSGDPSNPQQVIKEFGHAGVKDDPPSPTSAQYLIASGPITYNKVGEFVAAARVQMIRHFYVGCSPNDWQFVPTKEDLCSSGQTRGVHSPSSQDRLIDITVSRLIKVVR</sequence>
<name>A0AAP5M9S6_9CYAN</name>
<keyword evidence="1" id="KW-0812">Transmembrane</keyword>
<feature type="transmembrane region" description="Helical" evidence="1">
    <location>
        <begin position="6"/>
        <end position="28"/>
    </location>
</feature>
<dbReference type="AlphaFoldDB" id="A0AAP5M9S6"/>
<keyword evidence="1" id="KW-0472">Membrane</keyword>
<evidence type="ECO:0000313" key="2">
    <source>
        <dbReference type="EMBL" id="MDR9895008.1"/>
    </source>
</evidence>
<dbReference type="PROSITE" id="PS51257">
    <property type="entry name" value="PROKAR_LIPOPROTEIN"/>
    <property type="match status" value="1"/>
</dbReference>
<protein>
    <submittedName>
        <fullName evidence="2">Uncharacterized protein</fullName>
    </submittedName>
</protein>